<proteinExistence type="predicted"/>
<accession>A0A4V3XKB8</accession>
<keyword evidence="3" id="KW-1185">Reference proteome</keyword>
<dbReference type="Pfam" id="PF13579">
    <property type="entry name" value="Glyco_trans_4_4"/>
    <property type="match status" value="1"/>
</dbReference>
<gene>
    <name evidence="2" type="ORF">E4021_15765</name>
</gene>
<evidence type="ECO:0000313" key="3">
    <source>
        <dbReference type="Proteomes" id="UP000308528"/>
    </source>
</evidence>
<feature type="domain" description="Glycosyltransferase subfamily 4-like N-terminal" evidence="1">
    <location>
        <begin position="26"/>
        <end position="223"/>
    </location>
</feature>
<dbReference type="AlphaFoldDB" id="A0A4V3XKB8"/>
<organism evidence="2 3">
    <name type="scientific">Neolewinella litorea</name>
    <dbReference type="NCBI Taxonomy" id="2562452"/>
    <lineage>
        <taxon>Bacteria</taxon>
        <taxon>Pseudomonadati</taxon>
        <taxon>Bacteroidota</taxon>
        <taxon>Saprospiria</taxon>
        <taxon>Saprospirales</taxon>
        <taxon>Lewinellaceae</taxon>
        <taxon>Neolewinella</taxon>
    </lineage>
</organism>
<dbReference type="EMBL" id="SRSF01000010">
    <property type="protein sequence ID" value="THH36363.1"/>
    <property type="molecule type" value="Genomic_DNA"/>
</dbReference>
<reference evidence="2 3" key="1">
    <citation type="submission" date="2019-04" db="EMBL/GenBank/DDBJ databases">
        <title>Lewinella litorea sp. nov., isolated from a marine sand.</title>
        <authorList>
            <person name="Yoon J.-H."/>
        </authorList>
    </citation>
    <scope>NUCLEOTIDE SEQUENCE [LARGE SCALE GENOMIC DNA]</scope>
    <source>
        <strain evidence="2 3">HSMS-39</strain>
    </source>
</reference>
<evidence type="ECO:0000259" key="1">
    <source>
        <dbReference type="Pfam" id="PF13579"/>
    </source>
</evidence>
<evidence type="ECO:0000313" key="2">
    <source>
        <dbReference type="EMBL" id="THH36363.1"/>
    </source>
</evidence>
<dbReference type="GO" id="GO:0016757">
    <property type="term" value="F:glycosyltransferase activity"/>
    <property type="evidence" value="ECO:0007669"/>
    <property type="project" value="UniProtKB-ARBA"/>
</dbReference>
<protein>
    <recommendedName>
        <fullName evidence="1">Glycosyltransferase subfamily 4-like N-terminal domain-containing protein</fullName>
    </recommendedName>
</protein>
<comment type="caution">
    <text evidence="2">The sequence shown here is derived from an EMBL/GenBank/DDBJ whole genome shotgun (WGS) entry which is preliminary data.</text>
</comment>
<dbReference type="InterPro" id="IPR028098">
    <property type="entry name" value="Glyco_trans_4-like_N"/>
</dbReference>
<dbReference type="Proteomes" id="UP000308528">
    <property type="component" value="Unassembled WGS sequence"/>
</dbReference>
<dbReference type="Gene3D" id="3.40.50.2000">
    <property type="entry name" value="Glycogen Phosphorylase B"/>
    <property type="match status" value="2"/>
</dbReference>
<name>A0A4V3XKB8_9BACT</name>
<sequence>MTSSKLRQRILLVSFRWCPQGGVGTRRWSKFAKYLSRRGVVTEVVCADYPHRDRVNWCADVNGNDHIIRHATPSGYPDWLRNPRRGFLVKAGSRLLQRTSHPMDTAQGWGKYFVGACRRLLEDGEPFDAVILTVPSFSALPPFGELAGDYPNVRFIVDYRDPWTYFLPDYGRSESAQREQYTALEREALAAVDQVWVTTEEHRREYSRRFPEADLKFRVLHNGYDPEDFPAATPERLIRNNMIAVCPGTLIRERLDTLVTLLRALLRVDDPVLNQQFRVHLYTNDRPDLDGYEGEVKQAYKRFVRLHAVVPPAVMARILTDSRFGLVLHEANYAQTVPIKVYDFLAAGSEVIYLGPPTEVSRQLEEKGHFCATDEVDAMVPLLHRLAARHPRTAAPADAFPEYAIPALTDRLLLLLTQ</sequence>
<dbReference type="SUPFAM" id="SSF53756">
    <property type="entry name" value="UDP-Glycosyltransferase/glycogen phosphorylase"/>
    <property type="match status" value="1"/>
</dbReference>
<dbReference type="OrthoDB" id="9794575at2"/>